<dbReference type="AlphaFoldDB" id="A0A6I6CA25"/>
<dbReference type="RefSeq" id="WP_170264681.1">
    <property type="nucleotide sequence ID" value="NZ_CP046276.1"/>
</dbReference>
<evidence type="ECO:0000313" key="9">
    <source>
        <dbReference type="Proteomes" id="UP000424468"/>
    </source>
</evidence>
<dbReference type="GO" id="GO:0043022">
    <property type="term" value="F:ribosome binding"/>
    <property type="evidence" value="ECO:0007669"/>
    <property type="project" value="InterPro"/>
</dbReference>
<dbReference type="GO" id="GO:0005737">
    <property type="term" value="C:cytoplasm"/>
    <property type="evidence" value="ECO:0007669"/>
    <property type="project" value="UniProtKB-SubCell"/>
</dbReference>
<dbReference type="SUPFAM" id="SSF50447">
    <property type="entry name" value="Translation proteins"/>
    <property type="match status" value="1"/>
</dbReference>
<evidence type="ECO:0000256" key="4">
    <source>
        <dbReference type="ARBA" id="ARBA00023186"/>
    </source>
</evidence>
<evidence type="ECO:0000256" key="1">
    <source>
        <dbReference type="ARBA" id="ARBA00022490"/>
    </source>
</evidence>
<dbReference type="HAMAP" id="MF_00014">
    <property type="entry name" value="Ribosome_mat_RimM"/>
    <property type="match status" value="1"/>
</dbReference>
<gene>
    <name evidence="5 8" type="primary">rimM</name>
    <name evidence="8" type="ORF">STABA_v1c03980</name>
</gene>
<comment type="function">
    <text evidence="5">An accessory protein needed during the final step in the assembly of 30S ribosomal subunit, possibly for assembly of the head region. Essential for efficient processing of 16S rRNA. May be needed both before and after RbfA during the maturation of 16S rRNA. It has affinity for free ribosomal 30S subunits but not for 70S ribosomes.</text>
</comment>
<protein>
    <recommendedName>
        <fullName evidence="5">Ribosome maturation factor RimM</fullName>
    </recommendedName>
</protein>
<comment type="similarity">
    <text evidence="5">Belongs to the RimM family.</text>
</comment>
<comment type="subunit">
    <text evidence="5">Binds ribosomal protein uS19.</text>
</comment>
<sequence length="167" mass="19514">MNLDKQLLKVGKLKSTHGIKGEFKFWLDDGIYIIDDLKDKQIFLKDLKNNLDVYLIENFHEVANKLVIKFKGIDNINDALNFIGQEVFFKIEDNLIEHEETLIDFKLVVNNNTIGTVIDEMFNGAQDLVKIKTNDNKQFWVPCVDEYVIEIDYDNKIIYAKNIEILI</sequence>
<dbReference type="EMBL" id="CP046276">
    <property type="protein sequence ID" value="QGS51761.1"/>
    <property type="molecule type" value="Genomic_DNA"/>
</dbReference>
<name>A0A6I6CA25_9MOLU</name>
<keyword evidence="4 5" id="KW-0143">Chaperone</keyword>
<keyword evidence="2 5" id="KW-0690">Ribosome biogenesis</keyword>
<evidence type="ECO:0000259" key="7">
    <source>
        <dbReference type="Pfam" id="PF24986"/>
    </source>
</evidence>
<dbReference type="GO" id="GO:0005840">
    <property type="term" value="C:ribosome"/>
    <property type="evidence" value="ECO:0007669"/>
    <property type="project" value="InterPro"/>
</dbReference>
<accession>A0A6I6CA25</accession>
<dbReference type="PANTHER" id="PTHR33692">
    <property type="entry name" value="RIBOSOME MATURATION FACTOR RIMM"/>
    <property type="match status" value="1"/>
</dbReference>
<dbReference type="GO" id="GO:0042274">
    <property type="term" value="P:ribosomal small subunit biogenesis"/>
    <property type="evidence" value="ECO:0007669"/>
    <property type="project" value="UniProtKB-UniRule"/>
</dbReference>
<evidence type="ECO:0000313" key="8">
    <source>
        <dbReference type="EMBL" id="QGS51761.1"/>
    </source>
</evidence>
<evidence type="ECO:0000259" key="6">
    <source>
        <dbReference type="Pfam" id="PF01782"/>
    </source>
</evidence>
<dbReference type="Pfam" id="PF01782">
    <property type="entry name" value="RimM"/>
    <property type="match status" value="1"/>
</dbReference>
<proteinExistence type="inferred from homology"/>
<dbReference type="InterPro" id="IPR009000">
    <property type="entry name" value="Transl_B-barrel_sf"/>
</dbReference>
<dbReference type="InterPro" id="IPR036976">
    <property type="entry name" value="RimM_N_sf"/>
</dbReference>
<comment type="subcellular location">
    <subcellularLocation>
        <location evidence="5">Cytoplasm</location>
    </subcellularLocation>
</comment>
<evidence type="ECO:0000256" key="5">
    <source>
        <dbReference type="HAMAP-Rule" id="MF_00014"/>
    </source>
</evidence>
<feature type="domain" description="RimM N-terminal" evidence="6">
    <location>
        <begin position="10"/>
        <end position="91"/>
    </location>
</feature>
<dbReference type="PANTHER" id="PTHR33692:SF1">
    <property type="entry name" value="RIBOSOME MATURATION FACTOR RIMM"/>
    <property type="match status" value="1"/>
</dbReference>
<comment type="domain">
    <text evidence="5">The PRC barrel domain binds ribosomal protein uS19.</text>
</comment>
<dbReference type="Gene3D" id="2.40.30.60">
    <property type="entry name" value="RimM"/>
    <property type="match status" value="1"/>
</dbReference>
<feature type="domain" description="Ribosome maturation factor RimM PRC barrel" evidence="7">
    <location>
        <begin position="101"/>
        <end position="161"/>
    </location>
</feature>
<dbReference type="KEGG" id="stab:STABA_v1c03980"/>
<dbReference type="InterPro" id="IPR011961">
    <property type="entry name" value="RimM"/>
</dbReference>
<dbReference type="NCBIfam" id="TIGR02273">
    <property type="entry name" value="16S_RimM"/>
    <property type="match status" value="1"/>
</dbReference>
<organism evidence="8 9">
    <name type="scientific">Spiroplasma tabanidicola</name>
    <dbReference type="NCBI Taxonomy" id="324079"/>
    <lineage>
        <taxon>Bacteria</taxon>
        <taxon>Bacillati</taxon>
        <taxon>Mycoplasmatota</taxon>
        <taxon>Mollicutes</taxon>
        <taxon>Entomoplasmatales</taxon>
        <taxon>Spiroplasmataceae</taxon>
        <taxon>Spiroplasma</taxon>
    </lineage>
</organism>
<dbReference type="InterPro" id="IPR056792">
    <property type="entry name" value="PRC_RimM"/>
</dbReference>
<keyword evidence="9" id="KW-1185">Reference proteome</keyword>
<dbReference type="GO" id="GO:0006364">
    <property type="term" value="P:rRNA processing"/>
    <property type="evidence" value="ECO:0007669"/>
    <property type="project" value="UniProtKB-UniRule"/>
</dbReference>
<dbReference type="SUPFAM" id="SSF50346">
    <property type="entry name" value="PRC-barrel domain"/>
    <property type="match status" value="1"/>
</dbReference>
<evidence type="ECO:0000256" key="2">
    <source>
        <dbReference type="ARBA" id="ARBA00022517"/>
    </source>
</evidence>
<dbReference type="InterPro" id="IPR011033">
    <property type="entry name" value="PRC_barrel-like_sf"/>
</dbReference>
<keyword evidence="1 5" id="KW-0963">Cytoplasm</keyword>
<keyword evidence="3 5" id="KW-0698">rRNA processing</keyword>
<reference evidence="8 9" key="1">
    <citation type="submission" date="2019-11" db="EMBL/GenBank/DDBJ databases">
        <title>Complete genome sequence of Spiroplasma tabanidicola TAUS-1 (DSM 22603).</title>
        <authorList>
            <person name="Huang C.-T."/>
            <person name="Lin Y.-C."/>
            <person name="Kuo C.-H."/>
        </authorList>
    </citation>
    <scope>NUCLEOTIDE SEQUENCE [LARGE SCALE GENOMIC DNA]</scope>
    <source>
        <strain evidence="8 9">TAUS-1</strain>
    </source>
</reference>
<evidence type="ECO:0000256" key="3">
    <source>
        <dbReference type="ARBA" id="ARBA00022552"/>
    </source>
</evidence>
<dbReference type="Proteomes" id="UP000424468">
    <property type="component" value="Chromosome"/>
</dbReference>
<dbReference type="Pfam" id="PF24986">
    <property type="entry name" value="PRC_RimM"/>
    <property type="match status" value="1"/>
</dbReference>
<dbReference type="InterPro" id="IPR002676">
    <property type="entry name" value="RimM_N"/>
</dbReference>
<dbReference type="Gene3D" id="2.30.30.240">
    <property type="entry name" value="PRC-barrel domain"/>
    <property type="match status" value="1"/>
</dbReference>